<dbReference type="SMART" id="SM00426">
    <property type="entry name" value="TEA"/>
    <property type="match status" value="1"/>
</dbReference>
<dbReference type="AlphaFoldDB" id="A0A2A9NRQ2"/>
<feature type="domain" description="TEA" evidence="4">
    <location>
        <begin position="34"/>
        <end position="108"/>
    </location>
</feature>
<protein>
    <recommendedName>
        <fullName evidence="4">TEA domain-containing protein</fullName>
    </recommendedName>
</protein>
<dbReference type="InterPro" id="IPR038096">
    <property type="entry name" value="TEA/ATTS_sf"/>
</dbReference>
<feature type="region of interest" description="Disordered" evidence="3">
    <location>
        <begin position="112"/>
        <end position="176"/>
    </location>
</feature>
<sequence length="332" mass="37236">MSLADVLERPSLRTDKARDVFHTILGGRKCWKAQKSGEIVWPPELEAALLEGLEHYIPKDSRETRLLGRFPLRNQFISQYILERTGKKRTAKQVGSRLQQLRDTCGNKRLLSLLSPYPRPTRHTSMPPSPISSWYPMPPRISDENGEASSSALPITQNDTNLSETDSLVEDDRSKSPGSVHCIYIDILPNHQPTSSHSLADALGCEDPTDPVPYLSTQVNQIQISQQPRHLRSIDPTLTFLSPNAISARSVFTIYTKGKVFATEVTTLTTAGPKPSADCSNDGLLYRTSLVPRYWETISNNPTMYLIEQKVYQDTPAMAASLLFSAIYKFRF</sequence>
<dbReference type="Pfam" id="PF01285">
    <property type="entry name" value="TEA"/>
    <property type="match status" value="1"/>
</dbReference>
<organism evidence="5 6">
    <name type="scientific">Amanita thiersii Skay4041</name>
    <dbReference type="NCBI Taxonomy" id="703135"/>
    <lineage>
        <taxon>Eukaryota</taxon>
        <taxon>Fungi</taxon>
        <taxon>Dikarya</taxon>
        <taxon>Basidiomycota</taxon>
        <taxon>Agaricomycotina</taxon>
        <taxon>Agaricomycetes</taxon>
        <taxon>Agaricomycetidae</taxon>
        <taxon>Agaricales</taxon>
        <taxon>Pluteineae</taxon>
        <taxon>Amanitaceae</taxon>
        <taxon>Amanita</taxon>
    </lineage>
</organism>
<reference evidence="5" key="1">
    <citation type="submission" date="2014-02" db="EMBL/GenBank/DDBJ databases">
        <title>Transposable element dynamics among asymbiotic and ectomycorrhizal Amanita fungi.</title>
        <authorList>
            <consortium name="DOE Joint Genome Institute"/>
            <person name="Hess J."/>
            <person name="Skrede I."/>
            <person name="Wolfe B."/>
            <person name="LaButti K."/>
            <person name="Ohm R.A."/>
            <person name="Grigoriev I.V."/>
            <person name="Pringle A."/>
        </authorList>
    </citation>
    <scope>NUCLEOTIDE SEQUENCE [LARGE SCALE GENOMIC DNA]</scope>
    <source>
        <strain evidence="5">SKay4041</strain>
    </source>
</reference>
<evidence type="ECO:0000256" key="3">
    <source>
        <dbReference type="SAM" id="MobiDB-lite"/>
    </source>
</evidence>
<evidence type="ECO:0000259" key="4">
    <source>
        <dbReference type="PROSITE" id="PS51088"/>
    </source>
</evidence>
<dbReference type="Proteomes" id="UP000242287">
    <property type="component" value="Unassembled WGS sequence"/>
</dbReference>
<dbReference type="EMBL" id="KZ302003">
    <property type="protein sequence ID" value="PFH50436.1"/>
    <property type="molecule type" value="Genomic_DNA"/>
</dbReference>
<gene>
    <name evidence="5" type="ORF">AMATHDRAFT_145028</name>
</gene>
<proteinExistence type="inferred from homology"/>
<comment type="similarity">
    <text evidence="1">Belongs to the TEC1 family.</text>
</comment>
<evidence type="ECO:0000313" key="6">
    <source>
        <dbReference type="Proteomes" id="UP000242287"/>
    </source>
</evidence>
<dbReference type="Gene3D" id="6.10.20.40">
    <property type="entry name" value="TEA/ATTS domain"/>
    <property type="match status" value="1"/>
</dbReference>
<evidence type="ECO:0000256" key="2">
    <source>
        <dbReference type="PROSITE-ProRule" id="PRU00505"/>
    </source>
</evidence>
<accession>A0A2A9NRQ2</accession>
<dbReference type="OrthoDB" id="10006572at2759"/>
<dbReference type="GO" id="GO:0003700">
    <property type="term" value="F:DNA-binding transcription factor activity"/>
    <property type="evidence" value="ECO:0007669"/>
    <property type="project" value="InterPro"/>
</dbReference>
<keyword evidence="6" id="KW-1185">Reference proteome</keyword>
<dbReference type="PROSITE" id="PS51088">
    <property type="entry name" value="TEA_2"/>
    <property type="match status" value="1"/>
</dbReference>
<dbReference type="InterPro" id="IPR000818">
    <property type="entry name" value="TEA/ATTS_dom"/>
</dbReference>
<evidence type="ECO:0000256" key="1">
    <source>
        <dbReference type="ARBA" id="ARBA00008421"/>
    </source>
</evidence>
<dbReference type="PRINTS" id="PR00065">
    <property type="entry name" value="TEADOMAIN"/>
</dbReference>
<dbReference type="STRING" id="703135.A0A2A9NRQ2"/>
<feature type="DNA-binding region" description="TEA" evidence="2">
    <location>
        <begin position="34"/>
        <end position="108"/>
    </location>
</feature>
<evidence type="ECO:0000313" key="5">
    <source>
        <dbReference type="EMBL" id="PFH50436.1"/>
    </source>
</evidence>
<feature type="compositionally biased region" description="Polar residues" evidence="3">
    <location>
        <begin position="147"/>
        <end position="166"/>
    </location>
</feature>
<feature type="non-terminal residue" evidence="5">
    <location>
        <position position="332"/>
    </location>
</feature>
<name>A0A2A9NRQ2_9AGAR</name>